<dbReference type="Pfam" id="PF22613">
    <property type="entry name" value="Transketolase_C_1"/>
    <property type="match status" value="1"/>
</dbReference>
<evidence type="ECO:0000256" key="5">
    <source>
        <dbReference type="ARBA" id="ARBA00022679"/>
    </source>
</evidence>
<dbReference type="PROSITE" id="PS00801">
    <property type="entry name" value="TRANSKETOLASE_1"/>
    <property type="match status" value="1"/>
</dbReference>
<dbReference type="SUPFAM" id="SSF52922">
    <property type="entry name" value="TK C-terminal domain-like"/>
    <property type="match status" value="1"/>
</dbReference>
<feature type="binding site" evidence="13">
    <location>
        <position position="187"/>
    </location>
    <ligand>
        <name>Mg(2+)</name>
        <dbReference type="ChEBI" id="CHEBI:18420"/>
    </ligand>
</feature>
<dbReference type="GO" id="GO:0006098">
    <property type="term" value="P:pentose-phosphate shunt"/>
    <property type="evidence" value="ECO:0007669"/>
    <property type="project" value="TreeGrafter"/>
</dbReference>
<dbReference type="PROSITE" id="PS00802">
    <property type="entry name" value="TRANSKETOLASE_2"/>
    <property type="match status" value="1"/>
</dbReference>
<dbReference type="InterPro" id="IPR020826">
    <property type="entry name" value="Transketolase_BS"/>
</dbReference>
<evidence type="ECO:0000256" key="7">
    <source>
        <dbReference type="ARBA" id="ARBA00022842"/>
    </source>
</evidence>
<feature type="binding site" evidence="11">
    <location>
        <position position="545"/>
    </location>
    <ligand>
        <name>substrate</name>
    </ligand>
</feature>
<dbReference type="PANTHER" id="PTHR43522">
    <property type="entry name" value="TRANSKETOLASE"/>
    <property type="match status" value="1"/>
</dbReference>
<keyword evidence="5 15" id="KW-0808">Transferase</keyword>
<dbReference type="PANTHER" id="PTHR43522:SF2">
    <property type="entry name" value="TRANSKETOLASE 1-RELATED"/>
    <property type="match status" value="1"/>
</dbReference>
<keyword evidence="15" id="KW-0106">Calcium</keyword>
<feature type="binding site" evidence="13">
    <location>
        <position position="157"/>
    </location>
    <ligand>
        <name>Mg(2+)</name>
        <dbReference type="ChEBI" id="CHEBI:18420"/>
    </ligand>
</feature>
<dbReference type="InterPro" id="IPR009014">
    <property type="entry name" value="Transketo_C/PFOR_II"/>
</dbReference>
<keyword evidence="18" id="KW-1185">Reference proteome</keyword>
<dbReference type="AlphaFoldDB" id="A0A8H7SRZ8"/>
<evidence type="ECO:0000256" key="6">
    <source>
        <dbReference type="ARBA" id="ARBA00022723"/>
    </source>
</evidence>
<evidence type="ECO:0000256" key="12">
    <source>
        <dbReference type="PIRSR" id="PIRSR605478-3"/>
    </source>
</evidence>
<proteinExistence type="inferred from homology"/>
<dbReference type="GO" id="GO:0005829">
    <property type="term" value="C:cytosol"/>
    <property type="evidence" value="ECO:0007669"/>
    <property type="project" value="TreeGrafter"/>
</dbReference>
<dbReference type="FunFam" id="3.40.50.970:FF:000003">
    <property type="entry name" value="Transketolase"/>
    <property type="match status" value="1"/>
</dbReference>
<evidence type="ECO:0000256" key="3">
    <source>
        <dbReference type="ARBA" id="ARBA00011738"/>
    </source>
</evidence>
<comment type="subunit">
    <text evidence="3 15">Homodimer.</text>
</comment>
<feature type="binding site" evidence="12">
    <location>
        <position position="462"/>
    </location>
    <ligand>
        <name>thiamine diphosphate</name>
        <dbReference type="ChEBI" id="CHEBI:58937"/>
    </ligand>
</feature>
<dbReference type="CDD" id="cd02012">
    <property type="entry name" value="TPP_TK"/>
    <property type="match status" value="1"/>
</dbReference>
<evidence type="ECO:0000256" key="14">
    <source>
        <dbReference type="PIRSR" id="PIRSR605478-5"/>
    </source>
</evidence>
<feature type="binding site" evidence="13">
    <location>
        <position position="189"/>
    </location>
    <ligand>
        <name>Mg(2+)</name>
        <dbReference type="ChEBI" id="CHEBI:18420"/>
    </ligand>
</feature>
<evidence type="ECO:0000256" key="1">
    <source>
        <dbReference type="ARBA" id="ARBA00001941"/>
    </source>
</evidence>
<dbReference type="CDD" id="cd07033">
    <property type="entry name" value="TPP_PYR_DXS_TK_like"/>
    <property type="match status" value="1"/>
</dbReference>
<dbReference type="InterPro" id="IPR029061">
    <property type="entry name" value="THDP-binding"/>
</dbReference>
<dbReference type="InterPro" id="IPR005474">
    <property type="entry name" value="Transketolase_N"/>
</dbReference>
<evidence type="ECO:0000256" key="4">
    <source>
        <dbReference type="ARBA" id="ARBA00013152"/>
    </source>
</evidence>
<feature type="binding site" evidence="11">
    <location>
        <position position="377"/>
    </location>
    <ligand>
        <name>substrate</name>
    </ligand>
</feature>
<comment type="cofactor">
    <cofactor evidence="1">
        <name>Co(2+)</name>
        <dbReference type="ChEBI" id="CHEBI:48828"/>
    </cofactor>
</comment>
<feature type="binding site" evidence="11">
    <location>
        <position position="28"/>
    </location>
    <ligand>
        <name>substrate</name>
    </ligand>
</feature>
<dbReference type="Pfam" id="PF02779">
    <property type="entry name" value="Transket_pyr"/>
    <property type="match status" value="1"/>
</dbReference>
<evidence type="ECO:0000259" key="16">
    <source>
        <dbReference type="SMART" id="SM00861"/>
    </source>
</evidence>
<keyword evidence="7 13" id="KW-0460">Magnesium</keyword>
<dbReference type="InterPro" id="IPR033247">
    <property type="entry name" value="Transketolase_fam"/>
</dbReference>
<feature type="binding site" evidence="11">
    <location>
        <position position="486"/>
    </location>
    <ligand>
        <name>substrate</name>
    </ligand>
</feature>
<comment type="caution">
    <text evidence="17">The sequence shown here is derived from an EMBL/GenBank/DDBJ whole genome shotgun (WGS) entry which is preliminary data.</text>
</comment>
<dbReference type="Pfam" id="PF00456">
    <property type="entry name" value="Transketolase_N"/>
    <property type="match status" value="2"/>
</dbReference>
<evidence type="ECO:0000313" key="17">
    <source>
        <dbReference type="EMBL" id="KAG2233445.1"/>
    </source>
</evidence>
<gene>
    <name evidence="17" type="ORF">INT48_008851</name>
</gene>
<dbReference type="GO" id="GO:0046872">
    <property type="term" value="F:metal ion binding"/>
    <property type="evidence" value="ECO:0007669"/>
    <property type="project" value="UniProtKB-KW"/>
</dbReference>
<dbReference type="GO" id="GO:0004802">
    <property type="term" value="F:transketolase activity"/>
    <property type="evidence" value="ECO:0007669"/>
    <property type="project" value="UniProtKB-EC"/>
</dbReference>
<feature type="domain" description="Transketolase-like pyrimidine-binding" evidence="16">
    <location>
        <begin position="374"/>
        <end position="550"/>
    </location>
</feature>
<dbReference type="FunFam" id="3.40.50.920:FF:000003">
    <property type="entry name" value="Transketolase"/>
    <property type="match status" value="1"/>
</dbReference>
<dbReference type="Gene3D" id="3.40.50.920">
    <property type="match status" value="1"/>
</dbReference>
<feature type="binding site" evidence="12">
    <location>
        <position position="158"/>
    </location>
    <ligand>
        <name>thiamine diphosphate</name>
        <dbReference type="ChEBI" id="CHEBI:58937"/>
    </ligand>
</feature>
<feature type="binding site" evidence="11">
    <location>
        <position position="498"/>
    </location>
    <ligand>
        <name>substrate</name>
    </ligand>
</feature>
<comment type="similarity">
    <text evidence="2 15">Belongs to the transketolase family.</text>
</comment>
<dbReference type="InterPro" id="IPR005478">
    <property type="entry name" value="Transketolase_bac-like"/>
</dbReference>
<dbReference type="NCBIfam" id="TIGR00232">
    <property type="entry name" value="tktlase_bact"/>
    <property type="match status" value="1"/>
</dbReference>
<evidence type="ECO:0000256" key="2">
    <source>
        <dbReference type="ARBA" id="ARBA00007131"/>
    </source>
</evidence>
<feature type="binding site" evidence="12">
    <location>
        <position position="68"/>
    </location>
    <ligand>
        <name>thiamine diphosphate</name>
        <dbReference type="ChEBI" id="CHEBI:58937"/>
    </ligand>
</feature>
<feature type="binding site" evidence="11">
    <location>
        <position position="404"/>
    </location>
    <ligand>
        <name>substrate</name>
    </ligand>
</feature>
<dbReference type="GO" id="GO:0005634">
    <property type="term" value="C:nucleus"/>
    <property type="evidence" value="ECO:0007669"/>
    <property type="project" value="TreeGrafter"/>
</dbReference>
<evidence type="ECO:0000256" key="10">
    <source>
        <dbReference type="PIRSR" id="PIRSR605478-1"/>
    </source>
</evidence>
<dbReference type="Proteomes" id="UP000613177">
    <property type="component" value="Unassembled WGS sequence"/>
</dbReference>
<accession>A0A8H7SRZ8</accession>
<reference evidence="17" key="1">
    <citation type="submission" date="2021-01" db="EMBL/GenBank/DDBJ databases">
        <title>Metabolic potential, ecology and presence of endohyphal bacteria is reflected in genomic diversity of Mucoromycotina.</title>
        <authorList>
            <person name="Muszewska A."/>
            <person name="Okrasinska A."/>
            <person name="Steczkiewicz K."/>
            <person name="Drgas O."/>
            <person name="Orlowska M."/>
            <person name="Perlinska-Lenart U."/>
            <person name="Aleksandrzak-Piekarczyk T."/>
            <person name="Szatraj K."/>
            <person name="Zielenkiewicz U."/>
            <person name="Pilsyk S."/>
            <person name="Malc E."/>
            <person name="Mieczkowski P."/>
            <person name="Kruszewska J.S."/>
            <person name="Biernat P."/>
            <person name="Pawlowska J."/>
        </authorList>
    </citation>
    <scope>NUCLEOTIDE SEQUENCE</scope>
    <source>
        <strain evidence="17">WA0000018081</strain>
    </source>
</reference>
<comment type="cofactor">
    <cofactor evidence="12">
        <name>thiamine diphosphate</name>
        <dbReference type="ChEBI" id="CHEBI:58937"/>
    </cofactor>
    <text evidence="12">Binds 1 thiamine pyrophosphate per subunit. During the reaction, the substrate forms a covalent intermediate with the cofactor.</text>
</comment>
<comment type="function">
    <text evidence="15">Catalyzes the transfer of a two-carbon ketol group from a ketose donor to an aldose acceptor, via a covalent intermediate with the cofactor thiamine pyrophosphate.</text>
</comment>
<dbReference type="InterPro" id="IPR005475">
    <property type="entry name" value="Transketolase-like_Pyr-bd"/>
</dbReference>
<organism evidence="17 18">
    <name type="scientific">Thamnidium elegans</name>
    <dbReference type="NCBI Taxonomy" id="101142"/>
    <lineage>
        <taxon>Eukaryota</taxon>
        <taxon>Fungi</taxon>
        <taxon>Fungi incertae sedis</taxon>
        <taxon>Mucoromycota</taxon>
        <taxon>Mucoromycotina</taxon>
        <taxon>Mucoromycetes</taxon>
        <taxon>Mucorales</taxon>
        <taxon>Mucorineae</taxon>
        <taxon>Mucoraceae</taxon>
        <taxon>Thamnidium</taxon>
    </lineage>
</organism>
<dbReference type="SMART" id="SM00861">
    <property type="entry name" value="Transket_pyr"/>
    <property type="match status" value="1"/>
</dbReference>
<sequence length="697" mass="76916">MASDLEQKSIDTIRVIAADTVRAASSGHPGAPMGCAPIAHILFTKFLNANPKNPYFINRDRFLLSNGHACALQYIMLHLLGYNVSMDDLKQFRQLGSKTPGHPERLDTDGVEVTTGPLGQGVGNAVGMAIAEAQLSATYNRPGFEIFNNYTYFLLGDGCLQEGVASEAASLAGHLKLGKLIAFYDDNSITIDGDTAVSFTEDVVKRFESYDWHTIVVGHGDTDFSSIEKAITEARSVTDKPTLIKVKTTIGMLFFLFYFWRKNFYKKQATVLYCKVKKRSTVLLFPVNDDIKQIKKKFGFNPDKTFDISSDVYDLYHARAKEGAQYEAKWNELFKQYKAKYAKEAAEIERRFAEKLPEGWEKALPRFTPSDDAVATRKLSEGVLTAIEAKLPELIGGSADLTGSNLTRWTDAVDFQHPSTGLGDYTGRYLRYGIREHGMFAIMNGMAAYGGIIPYGGTFLNFLTYGWGAARLSAISHIRVLYVMTHDSIGLGEDGPTHQPIETLALTRATPNMLTFRPADGNETSGTYLAAISNLTRPSIIALSRQNLPQLKGTSIEAVLKGAYVLQTDEKPQIVFVSTGSEVCIAVEAAKALAEKKISSRVVSMPCTELFDDQSAEYKKEVFPLGVPVISIEALSTFGWDRYSHAHIGLNTFGQSGKADDVYKFFKITSEHAVEKAEKVIAHFKKLGYVPEVNAQL</sequence>
<name>A0A8H7SRZ8_9FUNG</name>
<comment type="cofactor">
    <cofactor evidence="13">
        <name>Mg(2+)</name>
        <dbReference type="ChEBI" id="CHEBI:18420"/>
    </cofactor>
    <text evidence="13">Binds 1 Mg(2+) ion per subunit. Can also utilize other divalent metal cations, such as Ca(2+), Mn(2+) and Co(2+).</text>
</comment>
<dbReference type="SUPFAM" id="SSF52518">
    <property type="entry name" value="Thiamin diphosphate-binding fold (THDP-binding)"/>
    <property type="match status" value="2"/>
</dbReference>
<dbReference type="InterPro" id="IPR049557">
    <property type="entry name" value="Transketolase_CS"/>
</dbReference>
<dbReference type="EC" id="2.2.1.1" evidence="4 15"/>
<feature type="site" description="Important for catalytic activity" evidence="14">
    <location>
        <position position="28"/>
    </location>
</feature>
<evidence type="ECO:0000313" key="18">
    <source>
        <dbReference type="Proteomes" id="UP000613177"/>
    </source>
</evidence>
<evidence type="ECO:0000256" key="11">
    <source>
        <dbReference type="PIRSR" id="PIRSR605478-2"/>
    </source>
</evidence>
<comment type="cofactor">
    <cofactor evidence="15">
        <name>Mg(2+)</name>
        <dbReference type="ChEBI" id="CHEBI:18420"/>
    </cofactor>
    <cofactor evidence="15">
        <name>Ca(2+)</name>
        <dbReference type="ChEBI" id="CHEBI:29108"/>
    </cofactor>
    <cofactor evidence="15">
        <name>Mn(2+)</name>
        <dbReference type="ChEBI" id="CHEBI:29035"/>
    </cofactor>
    <cofactor evidence="15">
        <name>Co(2+)</name>
        <dbReference type="ChEBI" id="CHEBI:48828"/>
    </cofactor>
    <text evidence="15">Binds 1 Mg(2+) ion per subunit. Can also utilize other divalent metal cations, such as Ca(2+), Mn(2+) and Co(2+).</text>
</comment>
<evidence type="ECO:0000256" key="15">
    <source>
        <dbReference type="RuleBase" id="RU004996"/>
    </source>
</evidence>
<comment type="catalytic activity">
    <reaction evidence="9 15">
        <text>D-sedoheptulose 7-phosphate + D-glyceraldehyde 3-phosphate = aldehydo-D-ribose 5-phosphate + D-xylulose 5-phosphate</text>
        <dbReference type="Rhea" id="RHEA:10508"/>
        <dbReference type="ChEBI" id="CHEBI:57483"/>
        <dbReference type="ChEBI" id="CHEBI:57737"/>
        <dbReference type="ChEBI" id="CHEBI:58273"/>
        <dbReference type="ChEBI" id="CHEBI:59776"/>
        <dbReference type="EC" id="2.2.1.1"/>
    </reaction>
</comment>
<protein>
    <recommendedName>
        <fullName evidence="4 15">Transketolase</fullName>
        <ecNumber evidence="4 15">2.2.1.1</ecNumber>
    </recommendedName>
</protein>
<keyword evidence="8 12" id="KW-0786">Thiamine pyrophosphate</keyword>
<feature type="binding site" evidence="11">
    <location>
        <position position="494"/>
    </location>
    <ligand>
        <name>substrate</name>
    </ligand>
</feature>
<evidence type="ECO:0000256" key="13">
    <source>
        <dbReference type="PIRSR" id="PIRSR605478-4"/>
    </source>
</evidence>
<dbReference type="InterPro" id="IPR055152">
    <property type="entry name" value="Transketolase-like_C_2"/>
</dbReference>
<evidence type="ECO:0000256" key="8">
    <source>
        <dbReference type="ARBA" id="ARBA00023052"/>
    </source>
</evidence>
<dbReference type="FunFam" id="3.40.50.970:FF:000004">
    <property type="entry name" value="Transketolase"/>
    <property type="match status" value="1"/>
</dbReference>
<feature type="binding site" evidence="12">
    <location>
        <position position="187"/>
    </location>
    <ligand>
        <name>thiamine diphosphate</name>
        <dbReference type="ChEBI" id="CHEBI:58937"/>
    </ligand>
</feature>
<keyword evidence="6 13" id="KW-0479">Metal-binding</keyword>
<feature type="active site" description="Proton donor" evidence="10">
    <location>
        <position position="436"/>
    </location>
</feature>
<feature type="binding site" evidence="12">
    <location>
        <begin position="116"/>
        <end position="118"/>
    </location>
    <ligand>
        <name>thiamine diphosphate</name>
        <dbReference type="ChEBI" id="CHEBI:58937"/>
    </ligand>
</feature>
<evidence type="ECO:0000256" key="9">
    <source>
        <dbReference type="ARBA" id="ARBA00049473"/>
    </source>
</evidence>
<dbReference type="EMBL" id="JAEPRE010000079">
    <property type="protein sequence ID" value="KAG2233445.1"/>
    <property type="molecule type" value="Genomic_DNA"/>
</dbReference>
<dbReference type="Gene3D" id="3.40.50.970">
    <property type="match status" value="2"/>
</dbReference>